<evidence type="ECO:0000256" key="1">
    <source>
        <dbReference type="ARBA" id="ARBA00000085"/>
    </source>
</evidence>
<dbReference type="InterPro" id="IPR005467">
    <property type="entry name" value="His_kinase_dom"/>
</dbReference>
<dbReference type="Proteomes" id="UP001185728">
    <property type="component" value="Unassembled WGS sequence"/>
</dbReference>
<dbReference type="InterPro" id="IPR003660">
    <property type="entry name" value="HAMP_dom"/>
</dbReference>
<dbReference type="EC" id="2.7.13.3" evidence="3"/>
<evidence type="ECO:0000256" key="10">
    <source>
        <dbReference type="ARBA" id="ARBA00023136"/>
    </source>
</evidence>
<dbReference type="GO" id="GO:0000155">
    <property type="term" value="F:phosphorelay sensor kinase activity"/>
    <property type="evidence" value="ECO:0007669"/>
    <property type="project" value="InterPro"/>
</dbReference>
<keyword evidence="4" id="KW-0597">Phosphoprotein</keyword>
<keyword evidence="5" id="KW-0808">Transferase</keyword>
<keyword evidence="8 12" id="KW-1133">Transmembrane helix</keyword>
<evidence type="ECO:0000256" key="8">
    <source>
        <dbReference type="ARBA" id="ARBA00022989"/>
    </source>
</evidence>
<dbReference type="RefSeq" id="WP_245231962.1">
    <property type="nucleotide sequence ID" value="NZ_CP125290.1"/>
</dbReference>
<dbReference type="InterPro" id="IPR050428">
    <property type="entry name" value="TCS_sensor_his_kinase"/>
</dbReference>
<dbReference type="SMART" id="SM00387">
    <property type="entry name" value="HATPase_c"/>
    <property type="match status" value="1"/>
</dbReference>
<dbReference type="PANTHER" id="PTHR45436:SF5">
    <property type="entry name" value="SENSOR HISTIDINE KINASE TRCS"/>
    <property type="match status" value="1"/>
</dbReference>
<organism evidence="15 16">
    <name type="scientific">Micrococcus yunnanensis</name>
    <dbReference type="NCBI Taxonomy" id="566027"/>
    <lineage>
        <taxon>Bacteria</taxon>
        <taxon>Bacillati</taxon>
        <taxon>Actinomycetota</taxon>
        <taxon>Actinomycetes</taxon>
        <taxon>Micrococcales</taxon>
        <taxon>Micrococcaceae</taxon>
        <taxon>Micrococcus</taxon>
    </lineage>
</organism>
<sequence length="525" mass="54794">MATITAYSFFAAGITKVLLTDSASRDASEAWARAAEQLTAPSPGGGDDVGPGEGVLRAPGTLGQPEGTVVALVPLSALEAHHQDALTGHRVGEAGESVPLTAQEAHDLLHALRDRPGGPMLDAVVGDVSYRVQAQTLTAPGPWVAADQVLVVGAPTGAMSDVARQALIAVTVGLSVTVLTTAILVTLWLRRGLAPLREVAAVAERVAQVDMVHAGLDPEDSRMPPRLLQGPDEVAVVAQALDRFTGSVEAALEQRRVQEQQMRRFMADASHELRTPLASVRGYAEMIAMTEELSATGRRSLDRVLLQADRMAALVDDMLLLERLESVSRGRAMGLEPSGEVAPAEQVDVSEVVLEGVMDARAAWPDHTWVVDLPEGAEPGTQRSVTGDRSQLARVVGNLLSNAAKHTPVGTTVTASVRQDQPRPGFMLVSVHDDGGGIPADRHATLFHRFVRGPVKGRSSAPGTEPSTGLGLAIVRSIARSHGGDVTVASEGGWTRFDVVVPCAPGRAGPGAAGSCCGPARAGLP</sequence>
<evidence type="ECO:0000259" key="14">
    <source>
        <dbReference type="PROSITE" id="PS50885"/>
    </source>
</evidence>
<dbReference type="InterPro" id="IPR003594">
    <property type="entry name" value="HATPase_dom"/>
</dbReference>
<evidence type="ECO:0000313" key="15">
    <source>
        <dbReference type="EMBL" id="MDV7177959.1"/>
    </source>
</evidence>
<keyword evidence="9" id="KW-0902">Two-component regulatory system</keyword>
<dbReference type="InterPro" id="IPR036890">
    <property type="entry name" value="HATPase_C_sf"/>
</dbReference>
<dbReference type="PRINTS" id="PR00344">
    <property type="entry name" value="BCTRLSENSOR"/>
</dbReference>
<evidence type="ECO:0000256" key="6">
    <source>
        <dbReference type="ARBA" id="ARBA00022692"/>
    </source>
</evidence>
<evidence type="ECO:0000256" key="3">
    <source>
        <dbReference type="ARBA" id="ARBA00012438"/>
    </source>
</evidence>
<dbReference type="GO" id="GO:0005886">
    <property type="term" value="C:plasma membrane"/>
    <property type="evidence" value="ECO:0007669"/>
    <property type="project" value="UniProtKB-SubCell"/>
</dbReference>
<dbReference type="FunFam" id="1.10.287.130:FF:000001">
    <property type="entry name" value="Two-component sensor histidine kinase"/>
    <property type="match status" value="1"/>
</dbReference>
<dbReference type="Pfam" id="PF02518">
    <property type="entry name" value="HATPase_c"/>
    <property type="match status" value="1"/>
</dbReference>
<dbReference type="InterPro" id="IPR036097">
    <property type="entry name" value="HisK_dim/P_sf"/>
</dbReference>
<comment type="catalytic activity">
    <reaction evidence="1">
        <text>ATP + protein L-histidine = ADP + protein N-phospho-L-histidine.</text>
        <dbReference type="EC" id="2.7.13.3"/>
    </reaction>
</comment>
<dbReference type="EMBL" id="JAWLUK010000020">
    <property type="protein sequence ID" value="MDV7177959.1"/>
    <property type="molecule type" value="Genomic_DNA"/>
</dbReference>
<evidence type="ECO:0000256" key="9">
    <source>
        <dbReference type="ARBA" id="ARBA00023012"/>
    </source>
</evidence>
<dbReference type="CDD" id="cd00075">
    <property type="entry name" value="HATPase"/>
    <property type="match status" value="1"/>
</dbReference>
<dbReference type="SMART" id="SM00388">
    <property type="entry name" value="HisKA"/>
    <property type="match status" value="1"/>
</dbReference>
<feature type="region of interest" description="Disordered" evidence="11">
    <location>
        <begin position="37"/>
        <end position="62"/>
    </location>
</feature>
<gene>
    <name evidence="15" type="ORF">R4064_10040</name>
</gene>
<dbReference type="InterPro" id="IPR003661">
    <property type="entry name" value="HisK_dim/P_dom"/>
</dbReference>
<dbReference type="Gene3D" id="3.30.565.10">
    <property type="entry name" value="Histidine kinase-like ATPase, C-terminal domain"/>
    <property type="match status" value="1"/>
</dbReference>
<dbReference type="PROSITE" id="PS50885">
    <property type="entry name" value="HAMP"/>
    <property type="match status" value="1"/>
</dbReference>
<dbReference type="SUPFAM" id="SSF55874">
    <property type="entry name" value="ATPase domain of HSP90 chaperone/DNA topoisomerase II/histidine kinase"/>
    <property type="match status" value="1"/>
</dbReference>
<reference evidence="15" key="1">
    <citation type="submission" date="2023-10" db="EMBL/GenBank/DDBJ databases">
        <title>Development of a sustainable strategy for remediation of hydrocarbon-contaminated territories based on the waste exchange concept.</title>
        <authorList>
            <person name="Krivoruchko A."/>
        </authorList>
    </citation>
    <scope>NUCLEOTIDE SEQUENCE</scope>
    <source>
        <strain evidence="15">IEGM 1325</strain>
    </source>
</reference>
<keyword evidence="6 12" id="KW-0812">Transmembrane</keyword>
<comment type="caution">
    <text evidence="15">The sequence shown here is derived from an EMBL/GenBank/DDBJ whole genome shotgun (WGS) entry which is preliminary data.</text>
</comment>
<dbReference type="CDD" id="cd00082">
    <property type="entry name" value="HisKA"/>
    <property type="match status" value="1"/>
</dbReference>
<dbReference type="AlphaFoldDB" id="A0AAP5WC43"/>
<evidence type="ECO:0000256" key="7">
    <source>
        <dbReference type="ARBA" id="ARBA00022777"/>
    </source>
</evidence>
<feature type="compositionally biased region" description="Gly residues" evidence="11">
    <location>
        <begin position="43"/>
        <end position="53"/>
    </location>
</feature>
<evidence type="ECO:0000256" key="4">
    <source>
        <dbReference type="ARBA" id="ARBA00022553"/>
    </source>
</evidence>
<name>A0AAP5WC43_9MICC</name>
<feature type="domain" description="HAMP" evidence="14">
    <location>
        <begin position="190"/>
        <end position="253"/>
    </location>
</feature>
<evidence type="ECO:0000256" key="2">
    <source>
        <dbReference type="ARBA" id="ARBA00004236"/>
    </source>
</evidence>
<dbReference type="Pfam" id="PF00512">
    <property type="entry name" value="HisKA"/>
    <property type="match status" value="1"/>
</dbReference>
<accession>A0AAP5WC43</accession>
<dbReference type="InterPro" id="IPR004358">
    <property type="entry name" value="Sig_transdc_His_kin-like_C"/>
</dbReference>
<evidence type="ECO:0000256" key="5">
    <source>
        <dbReference type="ARBA" id="ARBA00022679"/>
    </source>
</evidence>
<evidence type="ECO:0000256" key="12">
    <source>
        <dbReference type="SAM" id="Phobius"/>
    </source>
</evidence>
<protein>
    <recommendedName>
        <fullName evidence="3">histidine kinase</fullName>
        <ecNumber evidence="3">2.7.13.3</ecNumber>
    </recommendedName>
</protein>
<keyword evidence="10 12" id="KW-0472">Membrane</keyword>
<evidence type="ECO:0000313" key="16">
    <source>
        <dbReference type="Proteomes" id="UP001185728"/>
    </source>
</evidence>
<comment type="subcellular location">
    <subcellularLocation>
        <location evidence="2">Cell membrane</location>
    </subcellularLocation>
</comment>
<proteinExistence type="predicted"/>
<evidence type="ECO:0000256" key="11">
    <source>
        <dbReference type="SAM" id="MobiDB-lite"/>
    </source>
</evidence>
<dbReference type="Gene3D" id="1.10.287.130">
    <property type="match status" value="1"/>
</dbReference>
<evidence type="ECO:0000259" key="13">
    <source>
        <dbReference type="PROSITE" id="PS50109"/>
    </source>
</evidence>
<dbReference type="SUPFAM" id="SSF47384">
    <property type="entry name" value="Homodimeric domain of signal transducing histidine kinase"/>
    <property type="match status" value="1"/>
</dbReference>
<feature type="transmembrane region" description="Helical" evidence="12">
    <location>
        <begin position="166"/>
        <end position="189"/>
    </location>
</feature>
<keyword evidence="7 15" id="KW-0418">Kinase</keyword>
<dbReference type="PROSITE" id="PS50109">
    <property type="entry name" value="HIS_KIN"/>
    <property type="match status" value="1"/>
</dbReference>
<feature type="domain" description="Histidine kinase" evidence="13">
    <location>
        <begin position="268"/>
        <end position="505"/>
    </location>
</feature>
<dbReference type="Gene3D" id="6.10.340.10">
    <property type="match status" value="1"/>
</dbReference>
<dbReference type="SMART" id="SM00304">
    <property type="entry name" value="HAMP"/>
    <property type="match status" value="1"/>
</dbReference>
<dbReference type="PANTHER" id="PTHR45436">
    <property type="entry name" value="SENSOR HISTIDINE KINASE YKOH"/>
    <property type="match status" value="1"/>
</dbReference>